<dbReference type="Gene3D" id="2.30.30.40">
    <property type="entry name" value="SH3 Domains"/>
    <property type="match status" value="1"/>
</dbReference>
<keyword evidence="4" id="KW-0378">Hydrolase</keyword>
<dbReference type="CDD" id="cd06229">
    <property type="entry name" value="M14_Endopeptidase_I"/>
    <property type="match status" value="1"/>
</dbReference>
<keyword evidence="5" id="KW-0862">Zinc</keyword>
<dbReference type="EMBL" id="QXIR01000001">
    <property type="protein sequence ID" value="RIW39088.1"/>
    <property type="molecule type" value="Genomic_DNA"/>
</dbReference>
<name>A0A3A1R791_9BACI</name>
<dbReference type="PRINTS" id="PR00765">
    <property type="entry name" value="CRBOXYPTASEA"/>
</dbReference>
<dbReference type="SMART" id="SM00631">
    <property type="entry name" value="Zn_pept"/>
    <property type="match status" value="1"/>
</dbReference>
<dbReference type="SUPFAM" id="SSF53187">
    <property type="entry name" value="Zn-dependent exopeptidases"/>
    <property type="match status" value="1"/>
</dbReference>
<dbReference type="InterPro" id="IPR034274">
    <property type="entry name" value="ENP1_M14_CPD"/>
</dbReference>
<evidence type="ECO:0000256" key="4">
    <source>
        <dbReference type="ARBA" id="ARBA00022801"/>
    </source>
</evidence>
<protein>
    <recommendedName>
        <fullName evidence="8">Peptidase M14 domain-containing protein</fullName>
    </recommendedName>
</protein>
<evidence type="ECO:0000256" key="7">
    <source>
        <dbReference type="PROSITE-ProRule" id="PRU01379"/>
    </source>
</evidence>
<evidence type="ECO:0000313" key="9">
    <source>
        <dbReference type="EMBL" id="RIW39088.1"/>
    </source>
</evidence>
<evidence type="ECO:0000256" key="5">
    <source>
        <dbReference type="ARBA" id="ARBA00022833"/>
    </source>
</evidence>
<dbReference type="AlphaFoldDB" id="A0A3A1R791"/>
<comment type="caution">
    <text evidence="9">The sequence shown here is derived from an EMBL/GenBank/DDBJ whole genome shotgun (WGS) entry which is preliminary data.</text>
</comment>
<dbReference type="Proteomes" id="UP000265801">
    <property type="component" value="Unassembled WGS sequence"/>
</dbReference>
<reference evidence="9 10" key="1">
    <citation type="submission" date="2018-09" db="EMBL/GenBank/DDBJ databases">
        <title>Bacillus saliacetes sp. nov., isolated from Thai shrimp paste (Ka-pi).</title>
        <authorList>
            <person name="Daroonpunt R."/>
            <person name="Tanasupawat S."/>
            <person name="Yiamsombut S."/>
        </authorList>
    </citation>
    <scope>NUCLEOTIDE SEQUENCE [LARGE SCALE GENOMIC DNA]</scope>
    <source>
        <strain evidence="9 10">SKP7-4</strain>
    </source>
</reference>
<dbReference type="RefSeq" id="WP_119545157.1">
    <property type="nucleotide sequence ID" value="NZ_QXIR01000001.1"/>
</dbReference>
<dbReference type="GO" id="GO:0008270">
    <property type="term" value="F:zinc ion binding"/>
    <property type="evidence" value="ECO:0007669"/>
    <property type="project" value="InterPro"/>
</dbReference>
<proteinExistence type="inferred from homology"/>
<evidence type="ECO:0000256" key="1">
    <source>
        <dbReference type="ARBA" id="ARBA00001947"/>
    </source>
</evidence>
<keyword evidence="6" id="KW-0482">Metalloprotease</keyword>
<feature type="domain" description="Peptidase M14" evidence="8">
    <location>
        <begin position="681"/>
        <end position="973"/>
    </location>
</feature>
<sequence>MKDFGNWHQINFGKYYGYVAKSGTRPADGDALQNLTQEFPVTNKHFKANKNAVVYDYSKNKPEAFAVIEEGESFPIVNYTENGYKVLVADRVGYINEEDFTLNFEFSSQQFEVTQEELPVYDNRSGSLELVGHLSKGQIFPRVKDFGNWHQIQYGDIYGYVKKSGTRPALEDAPKTTNDYTFQDEKVRIISDAIIYDNSTGKLIPFATLSTGLEYPVVNNSGNWYEVVLSNRIGYIHKDQVKQLFAKSTKFFKVTESDTPVYDNRQGYLKKVGTLSKEEVYPRTKDYGNWHQINFGGYFGYVAKNSTEPAGPGQIQNLNKDFDNMNETFKVLADSEVYDNSTGKLIPFANLMKGEEYPIATYFGNWYRILLADRVGYIHKDNVQLNFNKSTKYFEVTEDDTFIYDNRKGYLEKVGVLSKGQVYPRVKDYGNWHEIKFGDFYGYVAKNKTAPAGGASLKNLNTNYKNTKESVYTKTSVTVYDNTSGKLVPFAVLEKGKSYPVASLTGTWYKVLLADRVGYIHSGDVDITFSQNAKYFKAMEEGLVIYDNRSGKLVPMGVLEKGQTYLRENDFGNWHEISFGNITGFITKKGTQHGSYRDFNNHANQSLRIGTIKLNKDEAVYDNTGNKLQPFAYLDSGIEIAVSKDFGSWYEINIGGRYGYVKKDSVANYTPLVRDAVNPNQTYTYERLQSDLNQLEELYPNLIKMEVIGKSVDGRNLYAVKLGTGNTEIQINAAHHAREHMTANVIMEMIDEYAQAYYSTGFFAGYNVRDVLSKTSIWFVPMVNPDGITLVQKGHKSAKNSAYVLKLNNGSTDFSSWKANIRGVDLNRNYPSGWSIKRGGNVPAPQDYKGPKALSEPETKALYNFTLKHDFKTAVAYHSAGEILYWSFETDPDVMSQNRKLAEQLSKETGYPLVPPAVNPIGAFDDWFIDRFKRPGFTPEISPYPGPRPVPLKNYPKIWQQNRAVGLLLAEEAYLNRNKR</sequence>
<feature type="active site" description="Proton donor/acceptor" evidence="7">
    <location>
        <position position="940"/>
    </location>
</feature>
<evidence type="ECO:0000313" key="10">
    <source>
        <dbReference type="Proteomes" id="UP000265801"/>
    </source>
</evidence>
<comment type="cofactor">
    <cofactor evidence="1">
        <name>Zn(2+)</name>
        <dbReference type="ChEBI" id="CHEBI:29105"/>
    </cofactor>
</comment>
<dbReference type="GO" id="GO:0005615">
    <property type="term" value="C:extracellular space"/>
    <property type="evidence" value="ECO:0007669"/>
    <property type="project" value="TreeGrafter"/>
</dbReference>
<dbReference type="GO" id="GO:0004181">
    <property type="term" value="F:metallocarboxypeptidase activity"/>
    <property type="evidence" value="ECO:0007669"/>
    <property type="project" value="InterPro"/>
</dbReference>
<organism evidence="9 10">
    <name type="scientific">Bacillus salacetis</name>
    <dbReference type="NCBI Taxonomy" id="2315464"/>
    <lineage>
        <taxon>Bacteria</taxon>
        <taxon>Bacillati</taxon>
        <taxon>Bacillota</taxon>
        <taxon>Bacilli</taxon>
        <taxon>Bacillales</taxon>
        <taxon>Bacillaceae</taxon>
        <taxon>Bacillus</taxon>
    </lineage>
</organism>
<dbReference type="PROSITE" id="PS52035">
    <property type="entry name" value="PEPTIDASE_M14"/>
    <property type="match status" value="1"/>
</dbReference>
<dbReference type="Gene3D" id="3.40.630.10">
    <property type="entry name" value="Zn peptidases"/>
    <property type="match status" value="1"/>
</dbReference>
<evidence type="ECO:0000256" key="3">
    <source>
        <dbReference type="ARBA" id="ARBA00022670"/>
    </source>
</evidence>
<keyword evidence="10" id="KW-1185">Reference proteome</keyword>
<dbReference type="InterPro" id="IPR000834">
    <property type="entry name" value="Peptidase_M14"/>
</dbReference>
<evidence type="ECO:0000256" key="6">
    <source>
        <dbReference type="ARBA" id="ARBA00023049"/>
    </source>
</evidence>
<dbReference type="OrthoDB" id="9802862at2"/>
<dbReference type="GO" id="GO:0006508">
    <property type="term" value="P:proteolysis"/>
    <property type="evidence" value="ECO:0007669"/>
    <property type="project" value="UniProtKB-KW"/>
</dbReference>
<evidence type="ECO:0000259" key="8">
    <source>
        <dbReference type="PROSITE" id="PS52035"/>
    </source>
</evidence>
<evidence type="ECO:0000256" key="2">
    <source>
        <dbReference type="ARBA" id="ARBA00005988"/>
    </source>
</evidence>
<keyword evidence="3" id="KW-0645">Protease</keyword>
<gene>
    <name evidence="9" type="ORF">D3H55_01685</name>
</gene>
<dbReference type="Pfam" id="PF00246">
    <property type="entry name" value="Peptidase_M14"/>
    <property type="match status" value="1"/>
</dbReference>
<dbReference type="PANTHER" id="PTHR11705:SF143">
    <property type="entry name" value="SLL0236 PROTEIN"/>
    <property type="match status" value="1"/>
</dbReference>
<dbReference type="PANTHER" id="PTHR11705">
    <property type="entry name" value="PROTEASE FAMILY M14 CARBOXYPEPTIDASE A,B"/>
    <property type="match status" value="1"/>
</dbReference>
<accession>A0A3A1R791</accession>
<comment type="similarity">
    <text evidence="2 7">Belongs to the peptidase M14 family.</text>
</comment>